<evidence type="ECO:0000313" key="3">
    <source>
        <dbReference type="Proteomes" id="UP000031074"/>
    </source>
</evidence>
<protein>
    <recommendedName>
        <fullName evidence="1">Glycine-rich domain-containing protein</fullName>
    </recommendedName>
</protein>
<accession>A0A0A7RVT8</accession>
<evidence type="ECO:0000259" key="1">
    <source>
        <dbReference type="Pfam" id="PF21722"/>
    </source>
</evidence>
<proteinExistence type="predicted"/>
<name>A0A0A7RVT8_9CAUD</name>
<reference evidence="2 3" key="1">
    <citation type="submission" date="2014-10" db="EMBL/GenBank/DDBJ databases">
        <authorList>
            <person name="Gonzalez-Gomez R."/>
            <person name="Hauser D."/>
            <person name="Pope W.H."/>
            <person name="Russell D.A."/>
            <person name="Bowman C.A."/>
            <person name="Jacobs-Sera D."/>
            <person name="Hendrix R.W."/>
            <person name="Hatfull G.F."/>
        </authorList>
    </citation>
    <scope>NUCLEOTIDE SEQUENCE [LARGE SCALE GENOMIC DNA]</scope>
</reference>
<dbReference type="Pfam" id="PF21722">
    <property type="entry name" value="Gly_rich_2"/>
    <property type="match status" value="1"/>
</dbReference>
<feature type="domain" description="Glycine-rich" evidence="1">
    <location>
        <begin position="42"/>
        <end position="210"/>
    </location>
</feature>
<organism evidence="2 3">
    <name type="scientific">Mycobacterium phage Taurus</name>
    <dbReference type="NCBI Taxonomy" id="1567477"/>
    <lineage>
        <taxon>Viruses</taxon>
        <taxon>Duplodnaviria</taxon>
        <taxon>Heunggongvirae</taxon>
        <taxon>Uroviricota</taxon>
        <taxon>Caudoviricetes</taxon>
        <taxon>Microwolfvirus</taxon>
        <taxon>Microwolfvirus JHC117</taxon>
    </lineage>
</organism>
<evidence type="ECO:0000313" key="2">
    <source>
        <dbReference type="EMBL" id="AJA43395.1"/>
    </source>
</evidence>
<gene>
    <name evidence="2" type="primary">5</name>
    <name evidence="2" type="ORF">PBI_TAURUS_5</name>
</gene>
<sequence>MAIRYGNVNPNAFRVGTQTPSRIFLGNDQVWPEFTSATQQYTTAGAFTYDIPANCLYLDIIVLGSGACGKGMQFIDLWGPGGGAGQWNSVTLRRGVDIPWSVLTVTGTVGQGRPSNGQGASLAGNPTTATITGYGSITGAGGVAGSSAGGGLEGKSPGNHVRNGITYVGGAAQGNIGGAGNPPGGGGASHTITFGSGGAGANGSVWVRAYI</sequence>
<dbReference type="InterPro" id="IPR049304">
    <property type="entry name" value="Gly_rich_dom"/>
</dbReference>
<dbReference type="Proteomes" id="UP000031074">
    <property type="component" value="Segment"/>
</dbReference>
<dbReference type="EMBL" id="KP027202">
    <property type="protein sequence ID" value="AJA43395.1"/>
    <property type="molecule type" value="Genomic_DNA"/>
</dbReference>